<dbReference type="Pfam" id="PF11185">
    <property type="entry name" value="DUF2971"/>
    <property type="match status" value="1"/>
</dbReference>
<organism evidence="1 2">
    <name type="scientific">Delftia acidovorans</name>
    <name type="common">Pseudomonas acidovorans</name>
    <name type="synonym">Comamonas acidovorans</name>
    <dbReference type="NCBI Taxonomy" id="80866"/>
    <lineage>
        <taxon>Bacteria</taxon>
        <taxon>Pseudomonadati</taxon>
        <taxon>Pseudomonadota</taxon>
        <taxon>Betaproteobacteria</taxon>
        <taxon>Burkholderiales</taxon>
        <taxon>Comamonadaceae</taxon>
        <taxon>Delftia</taxon>
    </lineage>
</organism>
<evidence type="ECO:0000313" key="1">
    <source>
        <dbReference type="EMBL" id="MDX4953503.1"/>
    </source>
</evidence>
<evidence type="ECO:0000313" key="2">
    <source>
        <dbReference type="Proteomes" id="UP001287445"/>
    </source>
</evidence>
<name>A0AAJ2R059_DELAC</name>
<gene>
    <name evidence="1" type="ORF">SGN30_08715</name>
</gene>
<accession>A0AAJ2R059</accession>
<dbReference type="Proteomes" id="UP001287445">
    <property type="component" value="Unassembled WGS sequence"/>
</dbReference>
<comment type="caution">
    <text evidence="1">The sequence shown here is derived from an EMBL/GenBank/DDBJ whole genome shotgun (WGS) entry which is preliminary data.</text>
</comment>
<proteinExistence type="predicted"/>
<dbReference type="RefSeq" id="WP_319072962.1">
    <property type="nucleotide sequence ID" value="NZ_JAWWMZ010000003.1"/>
</dbReference>
<dbReference type="InterPro" id="IPR021352">
    <property type="entry name" value="DUF2971"/>
</dbReference>
<reference evidence="1" key="1">
    <citation type="submission" date="2023-11" db="EMBL/GenBank/DDBJ databases">
        <title>Identification and selenium tolerance of Delftia acidovorans R3-25.</title>
        <authorList>
            <person name="Zhang S."/>
            <person name="Liu Y."/>
            <person name="Guo Y."/>
        </authorList>
    </citation>
    <scope>NUCLEOTIDE SEQUENCE</scope>
    <source>
        <strain evidence="1">R3-25</strain>
    </source>
</reference>
<protein>
    <submittedName>
        <fullName evidence="1">DUF2971 domain-containing protein</fullName>
    </submittedName>
</protein>
<dbReference type="AlphaFoldDB" id="A0AAJ2R059"/>
<sequence length="270" mass="31311">MILYKYYTPAIGAIAVKDKTVAFTRPALFNDPFELTNMLDSGDDEESFIHEWRHQTIRNSVGILCLTRSPMNPLMWAHYGLNHTGVVVGYEITPDDEFFNSSERSIITAEEGAVIYSQTKPSFELNERTRQLLKKIKERTFIRSQDVPKDVHNALRNFFLYKHSVWSYEEEVRIVKIFEHQYRSKSLLDYAQNALDKPRQIIGAGTSDMPEGSHCIFNKEVDIREIYFGVRCQKSTSLSIINDMEHSKCRAYQLSIEKNSWSLKANLIKP</sequence>
<dbReference type="EMBL" id="JAWWMZ010000003">
    <property type="protein sequence ID" value="MDX4953503.1"/>
    <property type="molecule type" value="Genomic_DNA"/>
</dbReference>